<gene>
    <name evidence="10" type="primary">levD</name>
    <name evidence="10" type="ORF">GCM10008919_02500</name>
</gene>
<evidence type="ECO:0000259" key="9">
    <source>
        <dbReference type="PROSITE" id="PS51096"/>
    </source>
</evidence>
<evidence type="ECO:0000313" key="10">
    <source>
        <dbReference type="EMBL" id="GAA0202665.1"/>
    </source>
</evidence>
<keyword evidence="11" id="KW-1185">Reference proteome</keyword>
<dbReference type="Proteomes" id="UP001500399">
    <property type="component" value="Unassembled WGS sequence"/>
</dbReference>
<proteinExistence type="predicted"/>
<evidence type="ECO:0000256" key="8">
    <source>
        <dbReference type="ARBA" id="ARBA00022777"/>
    </source>
</evidence>
<keyword evidence="6" id="KW-0808">Transferase</keyword>
<keyword evidence="3" id="KW-0963">Cytoplasm</keyword>
<evidence type="ECO:0000256" key="4">
    <source>
        <dbReference type="ARBA" id="ARBA00022553"/>
    </source>
</evidence>
<dbReference type="CDD" id="cd00006">
    <property type="entry name" value="PTS_IIA_man"/>
    <property type="match status" value="1"/>
</dbReference>
<dbReference type="PROSITE" id="PS51096">
    <property type="entry name" value="PTS_EIIA_TYPE_4"/>
    <property type="match status" value="1"/>
</dbReference>
<dbReference type="Gene3D" id="3.40.50.510">
    <property type="entry name" value="Phosphotransferase system, mannose-type IIA component"/>
    <property type="match status" value="1"/>
</dbReference>
<dbReference type="InterPro" id="IPR004701">
    <property type="entry name" value="PTS_EIIA_man-typ"/>
</dbReference>
<dbReference type="RefSeq" id="WP_304987659.1">
    <property type="nucleotide sequence ID" value="NZ_BAAACR010000002.1"/>
</dbReference>
<evidence type="ECO:0000256" key="6">
    <source>
        <dbReference type="ARBA" id="ARBA00022679"/>
    </source>
</evidence>
<feature type="domain" description="PTS EIIA type-4" evidence="9">
    <location>
        <begin position="1"/>
        <end position="128"/>
    </location>
</feature>
<evidence type="ECO:0000256" key="3">
    <source>
        <dbReference type="ARBA" id="ARBA00022490"/>
    </source>
</evidence>
<dbReference type="InterPro" id="IPR013789">
    <property type="entry name" value="PTS_EIIA_man"/>
</dbReference>
<dbReference type="InterPro" id="IPR033887">
    <property type="entry name" value="PTS_IIA_man"/>
</dbReference>
<keyword evidence="4" id="KW-0597">Phosphoprotein</keyword>
<dbReference type="SUPFAM" id="SSF53062">
    <property type="entry name" value="PTS system fructose IIA component-like"/>
    <property type="match status" value="1"/>
</dbReference>
<organism evidence="10 11">
    <name type="scientific">Selenomonas dianae</name>
    <dbReference type="NCBI Taxonomy" id="135079"/>
    <lineage>
        <taxon>Bacteria</taxon>
        <taxon>Bacillati</taxon>
        <taxon>Bacillota</taxon>
        <taxon>Negativicutes</taxon>
        <taxon>Selenomonadales</taxon>
        <taxon>Selenomonadaceae</taxon>
        <taxon>Selenomonas</taxon>
    </lineage>
</organism>
<reference evidence="11" key="1">
    <citation type="journal article" date="2019" name="Int. J. Syst. Evol. Microbiol.">
        <title>The Global Catalogue of Microorganisms (GCM) 10K type strain sequencing project: providing services to taxonomists for standard genome sequencing and annotation.</title>
        <authorList>
            <consortium name="The Broad Institute Genomics Platform"/>
            <consortium name="The Broad Institute Genome Sequencing Center for Infectious Disease"/>
            <person name="Wu L."/>
            <person name="Ma J."/>
        </authorList>
    </citation>
    <scope>NUCLEOTIDE SEQUENCE [LARGE SCALE GENOMIC DNA]</scope>
    <source>
        <strain evidence="11">JCM 8542</strain>
    </source>
</reference>
<accession>A0ABP3CFG2</accession>
<dbReference type="InterPro" id="IPR036662">
    <property type="entry name" value="PTS_EIIA_man-typ_sf"/>
</dbReference>
<name>A0ABP3CFG2_9FIRM</name>
<evidence type="ECO:0000313" key="11">
    <source>
        <dbReference type="Proteomes" id="UP001500399"/>
    </source>
</evidence>
<dbReference type="PANTHER" id="PTHR33799:SF1">
    <property type="entry name" value="PTS SYSTEM MANNOSE-SPECIFIC EIIAB COMPONENT-RELATED"/>
    <property type="match status" value="1"/>
</dbReference>
<comment type="caution">
    <text evidence="10">The sequence shown here is derived from an EMBL/GenBank/DDBJ whole genome shotgun (WGS) entry which is preliminary data.</text>
</comment>
<evidence type="ECO:0000256" key="7">
    <source>
        <dbReference type="ARBA" id="ARBA00022683"/>
    </source>
</evidence>
<dbReference type="NCBIfam" id="TIGR00824">
    <property type="entry name" value="EIIA-man"/>
    <property type="match status" value="1"/>
</dbReference>
<evidence type="ECO:0000256" key="2">
    <source>
        <dbReference type="ARBA" id="ARBA00022448"/>
    </source>
</evidence>
<protein>
    <submittedName>
        <fullName evidence="10">PTS fructose transporter subunit IIA</fullName>
    </submittedName>
</protein>
<keyword evidence="8" id="KW-0418">Kinase</keyword>
<dbReference type="InterPro" id="IPR051471">
    <property type="entry name" value="Bacterial_PTS_sugar_comp"/>
</dbReference>
<evidence type="ECO:0000256" key="5">
    <source>
        <dbReference type="ARBA" id="ARBA00022597"/>
    </source>
</evidence>
<evidence type="ECO:0000256" key="1">
    <source>
        <dbReference type="ARBA" id="ARBA00004496"/>
    </source>
</evidence>
<keyword evidence="7" id="KW-0598">Phosphotransferase system</keyword>
<keyword evidence="5" id="KW-0762">Sugar transport</keyword>
<keyword evidence="2" id="KW-0813">Transport</keyword>
<sequence>MVGVIVCGHGNLPQEFVRAAEMICGMQKNICAVSFQMWEDPCLVQERYEEAIEELDCTDGVLFLCDLFGGTPFNEASRLVATDETYGIVTGLNLPLLIDILTSRRKLNGSMAMRDLLAEVKRLAHEGIASLHMDDLDAEDMASGVAS</sequence>
<dbReference type="EMBL" id="BAAACR010000002">
    <property type="protein sequence ID" value="GAA0202665.1"/>
    <property type="molecule type" value="Genomic_DNA"/>
</dbReference>
<dbReference type="PANTHER" id="PTHR33799">
    <property type="entry name" value="PTS PERMEASE-RELATED-RELATED"/>
    <property type="match status" value="1"/>
</dbReference>
<comment type="subcellular location">
    <subcellularLocation>
        <location evidence="1">Cytoplasm</location>
    </subcellularLocation>
</comment>
<dbReference type="Pfam" id="PF03610">
    <property type="entry name" value="EIIA-man"/>
    <property type="match status" value="1"/>
</dbReference>